<gene>
    <name evidence="2" type="ORF">B9Z19DRAFT_148777</name>
</gene>
<feature type="compositionally biased region" description="Polar residues" evidence="1">
    <location>
        <begin position="1"/>
        <end position="12"/>
    </location>
</feature>
<comment type="caution">
    <text evidence="2">The sequence shown here is derived from an EMBL/GenBank/DDBJ whole genome shotgun (WGS) entry which is preliminary data.</text>
</comment>
<dbReference type="Proteomes" id="UP000244722">
    <property type="component" value="Unassembled WGS sequence"/>
</dbReference>
<evidence type="ECO:0000313" key="2">
    <source>
        <dbReference type="EMBL" id="PUU77653.1"/>
    </source>
</evidence>
<organism evidence="2 3">
    <name type="scientific">Tuber borchii</name>
    <name type="common">White truffle</name>
    <dbReference type="NCBI Taxonomy" id="42251"/>
    <lineage>
        <taxon>Eukaryota</taxon>
        <taxon>Fungi</taxon>
        <taxon>Dikarya</taxon>
        <taxon>Ascomycota</taxon>
        <taxon>Pezizomycotina</taxon>
        <taxon>Pezizomycetes</taxon>
        <taxon>Pezizales</taxon>
        <taxon>Tuberaceae</taxon>
        <taxon>Tuber</taxon>
    </lineage>
</organism>
<protein>
    <submittedName>
        <fullName evidence="2">Uncharacterized protein</fullName>
    </submittedName>
</protein>
<keyword evidence="3" id="KW-1185">Reference proteome</keyword>
<feature type="region of interest" description="Disordered" evidence="1">
    <location>
        <begin position="1"/>
        <end position="38"/>
    </location>
</feature>
<dbReference type="AlphaFoldDB" id="A0A2T6ZQ90"/>
<evidence type="ECO:0000313" key="3">
    <source>
        <dbReference type="Proteomes" id="UP000244722"/>
    </source>
</evidence>
<dbReference type="EMBL" id="NESQ01000147">
    <property type="protein sequence ID" value="PUU77653.1"/>
    <property type="molecule type" value="Genomic_DNA"/>
</dbReference>
<name>A0A2T6ZQ90_TUBBO</name>
<feature type="compositionally biased region" description="Polar residues" evidence="1">
    <location>
        <begin position="20"/>
        <end position="34"/>
    </location>
</feature>
<evidence type="ECO:0000256" key="1">
    <source>
        <dbReference type="SAM" id="MobiDB-lite"/>
    </source>
</evidence>
<sequence length="164" mass="17759">MHQCARANTRSIRTVPVAKQSKNPTTNKNNTYHAQSRPALPIQSNPILSLPPVQSGQPTPTLQTTNHKTALINQPYVINSHDANLTPAYSICCALARSKQLRATSTFVAVRDNRKPNGLACHRKAQLSRPLPLGRILGGGCRNENWGRCVAGEGNVTEINCAAC</sequence>
<reference evidence="2 3" key="1">
    <citation type="submission" date="2017-04" db="EMBL/GenBank/DDBJ databases">
        <title>Draft genome sequence of Tuber borchii Vittad., a whitish edible truffle.</title>
        <authorList>
            <consortium name="DOE Joint Genome Institute"/>
            <person name="Murat C."/>
            <person name="Kuo A."/>
            <person name="Barry K.W."/>
            <person name="Clum A."/>
            <person name="Dockter R.B."/>
            <person name="Fauchery L."/>
            <person name="Iotti M."/>
            <person name="Kohler A."/>
            <person name="Labutti K."/>
            <person name="Lindquist E.A."/>
            <person name="Lipzen A."/>
            <person name="Ohm R.A."/>
            <person name="Wang M."/>
            <person name="Grigoriev I.V."/>
            <person name="Zambonelli A."/>
            <person name="Martin F.M."/>
        </authorList>
    </citation>
    <scope>NUCLEOTIDE SEQUENCE [LARGE SCALE GENOMIC DNA]</scope>
    <source>
        <strain evidence="2 3">Tbo3840</strain>
    </source>
</reference>
<proteinExistence type="predicted"/>
<accession>A0A2T6ZQ90</accession>